<dbReference type="CDD" id="cd14944">
    <property type="entry name" value="TRAPPC6A_Trs33"/>
    <property type="match status" value="1"/>
</dbReference>
<dbReference type="PANTHER" id="PTHR12817:SF0">
    <property type="entry name" value="GEO08327P1"/>
    <property type="match status" value="1"/>
</dbReference>
<accession>A0A553HTN1</accession>
<dbReference type="Pfam" id="PF04051">
    <property type="entry name" value="TRAPP"/>
    <property type="match status" value="1"/>
</dbReference>
<dbReference type="Gene3D" id="3.30.1380.20">
    <property type="entry name" value="Trafficking protein particle complex subunit 3"/>
    <property type="match status" value="1"/>
</dbReference>
<feature type="compositionally biased region" description="Low complexity" evidence="2">
    <location>
        <begin position="45"/>
        <end position="61"/>
    </location>
</feature>
<dbReference type="OrthoDB" id="941624at2759"/>
<gene>
    <name evidence="3" type="ORF">FHL15_007735</name>
</gene>
<evidence type="ECO:0000313" key="4">
    <source>
        <dbReference type="Proteomes" id="UP000319160"/>
    </source>
</evidence>
<feature type="compositionally biased region" description="Polar residues" evidence="2">
    <location>
        <begin position="65"/>
        <end position="88"/>
    </location>
</feature>
<feature type="region of interest" description="Disordered" evidence="2">
    <location>
        <begin position="227"/>
        <end position="248"/>
    </location>
</feature>
<dbReference type="STRING" id="2512241.A0A553HTN1"/>
<dbReference type="AlphaFoldDB" id="A0A553HTN1"/>
<name>A0A553HTN1_9PEZI</name>
<dbReference type="SUPFAM" id="SSF111126">
    <property type="entry name" value="Ligand-binding domain in the NO signalling and Golgi transport"/>
    <property type="match status" value="1"/>
</dbReference>
<keyword evidence="4" id="KW-1185">Reference proteome</keyword>
<comment type="similarity">
    <text evidence="1">Belongs to the TRAPP small subunits family. BET3 subfamily.</text>
</comment>
<dbReference type="InterPro" id="IPR024096">
    <property type="entry name" value="NO_sig/Golgi_transp_ligand-bd"/>
</dbReference>
<dbReference type="PANTHER" id="PTHR12817">
    <property type="entry name" value="TRAFFICKING PROTEIN PARTICLE COMPLEX SUBUNIT 6B"/>
    <property type="match status" value="1"/>
</dbReference>
<evidence type="ECO:0000313" key="3">
    <source>
        <dbReference type="EMBL" id="TRX91313.1"/>
    </source>
</evidence>
<dbReference type="GO" id="GO:0030008">
    <property type="term" value="C:TRAPP complex"/>
    <property type="evidence" value="ECO:0007669"/>
    <property type="project" value="TreeGrafter"/>
</dbReference>
<sequence length="248" mass="26847">MSSFDAPLPPYNASDPTATFMGTSCLDFLLIELVPMAYRLTNELEGVNDGDNNNNTGSGSKNAEETGSVSTSAGTISTAPGVSSSATGRKSKLDEDEEREAVFFRLEGLGYRVGLGLVERFSRDRPRFTDTLDAIKFVCKDLWMLVFKKQVDNLKTNHRGVYVLTDHAFRPLSRMSTDAGGQALARAQPFLWFPCGILRGALAAMGISATVQAETSELPGAVFQIKTTPAAPKGRGDERTRSEVKPDL</sequence>
<evidence type="ECO:0008006" key="5">
    <source>
        <dbReference type="Google" id="ProtNLM"/>
    </source>
</evidence>
<feature type="compositionally biased region" description="Basic and acidic residues" evidence="2">
    <location>
        <begin position="234"/>
        <end position="248"/>
    </location>
</feature>
<proteinExistence type="inferred from homology"/>
<feature type="region of interest" description="Disordered" evidence="2">
    <location>
        <begin position="45"/>
        <end position="93"/>
    </location>
</feature>
<dbReference type="InterPro" id="IPR037992">
    <property type="entry name" value="TRAPPC6/Trs33"/>
</dbReference>
<reference evidence="4" key="1">
    <citation type="submission" date="2019-06" db="EMBL/GenBank/DDBJ databases">
        <title>Draft genome sequence of the griseofulvin-producing fungus Xylaria cubensis strain G536.</title>
        <authorList>
            <person name="Mead M.E."/>
            <person name="Raja H.A."/>
            <person name="Steenwyk J.L."/>
            <person name="Knowles S.L."/>
            <person name="Oberlies N.H."/>
            <person name="Rokas A."/>
        </authorList>
    </citation>
    <scope>NUCLEOTIDE SEQUENCE [LARGE SCALE GENOMIC DNA]</scope>
    <source>
        <strain evidence="4">G536</strain>
    </source>
</reference>
<comment type="caution">
    <text evidence="3">The sequence shown here is derived from an EMBL/GenBank/DDBJ whole genome shotgun (WGS) entry which is preliminary data.</text>
</comment>
<protein>
    <recommendedName>
        <fullName evidence="5">Trafficking protein particle complex subunit 6B</fullName>
    </recommendedName>
</protein>
<evidence type="ECO:0000256" key="2">
    <source>
        <dbReference type="SAM" id="MobiDB-lite"/>
    </source>
</evidence>
<organism evidence="3 4">
    <name type="scientific">Xylaria flabelliformis</name>
    <dbReference type="NCBI Taxonomy" id="2512241"/>
    <lineage>
        <taxon>Eukaryota</taxon>
        <taxon>Fungi</taxon>
        <taxon>Dikarya</taxon>
        <taxon>Ascomycota</taxon>
        <taxon>Pezizomycotina</taxon>
        <taxon>Sordariomycetes</taxon>
        <taxon>Xylariomycetidae</taxon>
        <taxon>Xylariales</taxon>
        <taxon>Xylariaceae</taxon>
        <taxon>Xylaria</taxon>
    </lineage>
</organism>
<dbReference type="GO" id="GO:0005802">
    <property type="term" value="C:trans-Golgi network"/>
    <property type="evidence" value="ECO:0007669"/>
    <property type="project" value="TreeGrafter"/>
</dbReference>
<dbReference type="GO" id="GO:0005801">
    <property type="term" value="C:cis-Golgi network"/>
    <property type="evidence" value="ECO:0007669"/>
    <property type="project" value="TreeGrafter"/>
</dbReference>
<dbReference type="GO" id="GO:0006888">
    <property type="term" value="P:endoplasmic reticulum to Golgi vesicle-mediated transport"/>
    <property type="evidence" value="ECO:0007669"/>
    <property type="project" value="TreeGrafter"/>
</dbReference>
<dbReference type="InterPro" id="IPR007194">
    <property type="entry name" value="TRAPP_component"/>
</dbReference>
<dbReference type="Proteomes" id="UP000319160">
    <property type="component" value="Unassembled WGS sequence"/>
</dbReference>
<dbReference type="EMBL" id="VFLP01000046">
    <property type="protein sequence ID" value="TRX91313.1"/>
    <property type="molecule type" value="Genomic_DNA"/>
</dbReference>
<evidence type="ECO:0000256" key="1">
    <source>
        <dbReference type="ARBA" id="ARBA00006218"/>
    </source>
</evidence>